<accession>A0A917CBY8</accession>
<dbReference type="Pfam" id="PF02367">
    <property type="entry name" value="TsaE"/>
    <property type="match status" value="1"/>
</dbReference>
<evidence type="ECO:0000256" key="5">
    <source>
        <dbReference type="ARBA" id="ARBA00022694"/>
    </source>
</evidence>
<dbReference type="GO" id="GO:0046872">
    <property type="term" value="F:metal ion binding"/>
    <property type="evidence" value="ECO:0007669"/>
    <property type="project" value="UniProtKB-KW"/>
</dbReference>
<dbReference type="InterPro" id="IPR003442">
    <property type="entry name" value="T6A_TsaE"/>
</dbReference>
<comment type="similarity">
    <text evidence="2">Belongs to the TsaE family.</text>
</comment>
<gene>
    <name evidence="11" type="ORF">GCM10010960_01920</name>
</gene>
<evidence type="ECO:0000256" key="1">
    <source>
        <dbReference type="ARBA" id="ARBA00004496"/>
    </source>
</evidence>
<evidence type="ECO:0000256" key="7">
    <source>
        <dbReference type="ARBA" id="ARBA00022741"/>
    </source>
</evidence>
<keyword evidence="5" id="KW-0819">tRNA processing</keyword>
<evidence type="ECO:0000256" key="6">
    <source>
        <dbReference type="ARBA" id="ARBA00022723"/>
    </source>
</evidence>
<comment type="caution">
    <text evidence="11">The sequence shown here is derived from an EMBL/GenBank/DDBJ whole genome shotgun (WGS) entry which is preliminary data.</text>
</comment>
<sequence length="157" mass="16713">MTAHAADSRSPEDTAALAARLAAVCPPGMTVHLHGDLGAGKSTFARAFLQALGVRGAIKSPTYTLIETYALSDGLDAVHMDLYRIADPDEVDYLSLDDYDGRSRVMLVEWPERGEGHIPPADLRIDLAGEGDVRRIRIDARTADGAAWLAASGLNAA</sequence>
<keyword evidence="12" id="KW-1185">Reference proteome</keyword>
<evidence type="ECO:0000256" key="2">
    <source>
        <dbReference type="ARBA" id="ARBA00007599"/>
    </source>
</evidence>
<evidence type="ECO:0000313" key="11">
    <source>
        <dbReference type="EMBL" id="GGF83459.1"/>
    </source>
</evidence>
<protein>
    <recommendedName>
        <fullName evidence="3">tRNA threonylcarbamoyladenosine biosynthesis protein TsaE</fullName>
    </recommendedName>
    <alternativeName>
        <fullName evidence="10">t(6)A37 threonylcarbamoyladenosine biosynthesis protein TsaE</fullName>
    </alternativeName>
</protein>
<dbReference type="PANTHER" id="PTHR33540">
    <property type="entry name" value="TRNA THREONYLCARBAMOYLADENOSINE BIOSYNTHESIS PROTEIN TSAE"/>
    <property type="match status" value="1"/>
</dbReference>
<name>A0A917CBY8_9GAMM</name>
<dbReference type="NCBIfam" id="TIGR00150">
    <property type="entry name" value="T6A_YjeE"/>
    <property type="match status" value="1"/>
</dbReference>
<dbReference type="PANTHER" id="PTHR33540:SF2">
    <property type="entry name" value="TRNA THREONYLCARBAMOYLADENOSINE BIOSYNTHESIS PROTEIN TSAE"/>
    <property type="match status" value="1"/>
</dbReference>
<keyword evidence="8" id="KW-0067">ATP-binding</keyword>
<evidence type="ECO:0000256" key="8">
    <source>
        <dbReference type="ARBA" id="ARBA00022840"/>
    </source>
</evidence>
<dbReference type="SUPFAM" id="SSF52540">
    <property type="entry name" value="P-loop containing nucleoside triphosphate hydrolases"/>
    <property type="match status" value="1"/>
</dbReference>
<keyword evidence="6" id="KW-0479">Metal-binding</keyword>
<dbReference type="GO" id="GO:0002949">
    <property type="term" value="P:tRNA threonylcarbamoyladenosine modification"/>
    <property type="evidence" value="ECO:0007669"/>
    <property type="project" value="InterPro"/>
</dbReference>
<dbReference type="EMBL" id="BMFO01000001">
    <property type="protein sequence ID" value="GGF83459.1"/>
    <property type="molecule type" value="Genomic_DNA"/>
</dbReference>
<evidence type="ECO:0000256" key="4">
    <source>
        <dbReference type="ARBA" id="ARBA00022490"/>
    </source>
</evidence>
<keyword evidence="7" id="KW-0547">Nucleotide-binding</keyword>
<reference evidence="11" key="1">
    <citation type="journal article" date="2014" name="Int. J. Syst. Evol. Microbiol.">
        <title>Complete genome sequence of Corynebacterium casei LMG S-19264T (=DSM 44701T), isolated from a smear-ripened cheese.</title>
        <authorList>
            <consortium name="US DOE Joint Genome Institute (JGI-PGF)"/>
            <person name="Walter F."/>
            <person name="Albersmeier A."/>
            <person name="Kalinowski J."/>
            <person name="Ruckert C."/>
        </authorList>
    </citation>
    <scope>NUCLEOTIDE SEQUENCE</scope>
    <source>
        <strain evidence="11">CGMCC 1.12726</strain>
    </source>
</reference>
<organism evidence="11 12">
    <name type="scientific">Arenimonas maotaiensis</name>
    <dbReference type="NCBI Taxonomy" id="1446479"/>
    <lineage>
        <taxon>Bacteria</taxon>
        <taxon>Pseudomonadati</taxon>
        <taxon>Pseudomonadota</taxon>
        <taxon>Gammaproteobacteria</taxon>
        <taxon>Lysobacterales</taxon>
        <taxon>Lysobacteraceae</taxon>
        <taxon>Arenimonas</taxon>
    </lineage>
</organism>
<reference evidence="11" key="2">
    <citation type="submission" date="2020-09" db="EMBL/GenBank/DDBJ databases">
        <authorList>
            <person name="Sun Q."/>
            <person name="Zhou Y."/>
        </authorList>
    </citation>
    <scope>NUCLEOTIDE SEQUENCE</scope>
    <source>
        <strain evidence="11">CGMCC 1.12726</strain>
    </source>
</reference>
<evidence type="ECO:0000256" key="9">
    <source>
        <dbReference type="ARBA" id="ARBA00022842"/>
    </source>
</evidence>
<keyword evidence="4" id="KW-0963">Cytoplasm</keyword>
<evidence type="ECO:0000256" key="3">
    <source>
        <dbReference type="ARBA" id="ARBA00019010"/>
    </source>
</evidence>
<proteinExistence type="inferred from homology"/>
<dbReference type="GO" id="GO:0005737">
    <property type="term" value="C:cytoplasm"/>
    <property type="evidence" value="ECO:0007669"/>
    <property type="project" value="UniProtKB-SubCell"/>
</dbReference>
<keyword evidence="9" id="KW-0460">Magnesium</keyword>
<dbReference type="InterPro" id="IPR027417">
    <property type="entry name" value="P-loop_NTPase"/>
</dbReference>
<evidence type="ECO:0000256" key="10">
    <source>
        <dbReference type="ARBA" id="ARBA00032441"/>
    </source>
</evidence>
<evidence type="ECO:0000313" key="12">
    <source>
        <dbReference type="Proteomes" id="UP000632858"/>
    </source>
</evidence>
<dbReference type="Gene3D" id="3.40.50.300">
    <property type="entry name" value="P-loop containing nucleotide triphosphate hydrolases"/>
    <property type="match status" value="1"/>
</dbReference>
<dbReference type="Proteomes" id="UP000632858">
    <property type="component" value="Unassembled WGS sequence"/>
</dbReference>
<dbReference type="GO" id="GO:0005524">
    <property type="term" value="F:ATP binding"/>
    <property type="evidence" value="ECO:0007669"/>
    <property type="project" value="UniProtKB-KW"/>
</dbReference>
<dbReference type="AlphaFoldDB" id="A0A917CBY8"/>
<comment type="subcellular location">
    <subcellularLocation>
        <location evidence="1">Cytoplasm</location>
    </subcellularLocation>
</comment>